<keyword evidence="3" id="KW-1185">Reference proteome</keyword>
<feature type="domain" description="Fimbrial-type adhesion" evidence="1">
    <location>
        <begin position="9"/>
        <end position="85"/>
    </location>
</feature>
<evidence type="ECO:0000313" key="2">
    <source>
        <dbReference type="EMBL" id="AXW87578.1"/>
    </source>
</evidence>
<name>A0AAD0SLY3_9GAMM</name>
<dbReference type="InterPro" id="IPR000259">
    <property type="entry name" value="Adhesion_dom_fimbrial"/>
</dbReference>
<dbReference type="SUPFAM" id="SSF49401">
    <property type="entry name" value="Bacterial adhesins"/>
    <property type="match status" value="1"/>
</dbReference>
<protein>
    <recommendedName>
        <fullName evidence="1">Fimbrial-type adhesion domain-containing protein</fullName>
    </recommendedName>
</protein>
<gene>
    <name evidence="2" type="ORF">CKQ53_11720</name>
</gene>
<proteinExistence type="predicted"/>
<dbReference type="AlphaFoldDB" id="A0AAD0SLY3"/>
<dbReference type="EMBL" id="CP023009">
    <property type="protein sequence ID" value="AXW87578.1"/>
    <property type="molecule type" value="Genomic_DNA"/>
</dbReference>
<dbReference type="Pfam" id="PF00419">
    <property type="entry name" value="Fimbrial"/>
    <property type="match status" value="1"/>
</dbReference>
<dbReference type="Proteomes" id="UP000263881">
    <property type="component" value="Chromosome"/>
</dbReference>
<dbReference type="Gene3D" id="2.60.40.1090">
    <property type="entry name" value="Fimbrial-type adhesion domain"/>
    <property type="match status" value="1"/>
</dbReference>
<accession>A0AAD0SLY3</accession>
<reference evidence="2 3" key="1">
    <citation type="submission" date="2017-08" db="EMBL/GenBank/DDBJ databases">
        <title>Comparative genomics of bacteria isolated from necrotic lesions of AOD affected trees.</title>
        <authorList>
            <person name="Doonan J."/>
            <person name="Denman S."/>
            <person name="McDonald J.E."/>
        </authorList>
    </citation>
    <scope>NUCLEOTIDE SEQUENCE [LARGE SCALE GENOMIC DNA]</scope>
    <source>
        <strain evidence="2 3">477</strain>
    </source>
</reference>
<evidence type="ECO:0000259" key="1">
    <source>
        <dbReference type="Pfam" id="PF00419"/>
    </source>
</evidence>
<dbReference type="RefSeq" id="WP_085651943.1">
    <property type="nucleotide sequence ID" value="NZ_CP023009.1"/>
</dbReference>
<dbReference type="GO" id="GO:0007155">
    <property type="term" value="P:cell adhesion"/>
    <property type="evidence" value="ECO:0007669"/>
    <property type="project" value="InterPro"/>
</dbReference>
<dbReference type="InterPro" id="IPR008966">
    <property type="entry name" value="Adhesion_dom_sf"/>
</dbReference>
<dbReference type="KEGG" id="lbq:CKQ53_11720"/>
<organism evidence="2 3">
    <name type="scientific">Lonsdalea britannica</name>
    <dbReference type="NCBI Taxonomy" id="1082704"/>
    <lineage>
        <taxon>Bacteria</taxon>
        <taxon>Pseudomonadati</taxon>
        <taxon>Pseudomonadota</taxon>
        <taxon>Gammaproteobacteria</taxon>
        <taxon>Enterobacterales</taxon>
        <taxon>Pectobacteriaceae</taxon>
        <taxon>Lonsdalea</taxon>
    </lineage>
</organism>
<dbReference type="InterPro" id="IPR036937">
    <property type="entry name" value="Adhesion_dom_fimbrial_sf"/>
</dbReference>
<dbReference type="GO" id="GO:0009289">
    <property type="term" value="C:pilus"/>
    <property type="evidence" value="ECO:0007669"/>
    <property type="project" value="InterPro"/>
</dbReference>
<sequence>MTAICSLCETANSSDSTLPALNSASSATNLSIAILDKDRNRIPLGQNSELYALTSNTNVFYGQYVATGGVTPGSANGDATYTLNYP</sequence>
<evidence type="ECO:0000313" key="3">
    <source>
        <dbReference type="Proteomes" id="UP000263881"/>
    </source>
</evidence>